<dbReference type="Proteomes" id="UP000708148">
    <property type="component" value="Unassembled WGS sequence"/>
</dbReference>
<keyword evidence="2" id="KW-1185">Reference proteome</keyword>
<organism evidence="1 2">
    <name type="scientific">Ostreobium quekettii</name>
    <dbReference type="NCBI Taxonomy" id="121088"/>
    <lineage>
        <taxon>Eukaryota</taxon>
        <taxon>Viridiplantae</taxon>
        <taxon>Chlorophyta</taxon>
        <taxon>core chlorophytes</taxon>
        <taxon>Ulvophyceae</taxon>
        <taxon>TCBD clade</taxon>
        <taxon>Bryopsidales</taxon>
        <taxon>Ostreobineae</taxon>
        <taxon>Ostreobiaceae</taxon>
        <taxon>Ostreobium</taxon>
    </lineage>
</organism>
<accession>A0A8S1IUS2</accession>
<dbReference type="EMBL" id="CAJHUC010000673">
    <property type="protein sequence ID" value="CAD7697545.1"/>
    <property type="molecule type" value="Genomic_DNA"/>
</dbReference>
<evidence type="ECO:0000313" key="1">
    <source>
        <dbReference type="EMBL" id="CAD7697545.1"/>
    </source>
</evidence>
<dbReference type="PANTHER" id="PTHR35748:SF1">
    <property type="entry name" value="OS05G0358400 PROTEIN"/>
    <property type="match status" value="1"/>
</dbReference>
<sequence length="215" mass="24803">MMTIAGFGSLLSERSSRMTFPDLQNFRVAKVPGYQRIFGHCAPIFFQRGIANQETGEISSVGVEPCEGKELWVAAFEVAATPQAVKAFIEREHEFRFVAVRPVTPEGVPEERMAVLCCRYTDKEYRERRCPPEEFHRRYGQYGIDTIFRDDILPCRVYLRHCVMAAKGLHPRVFQNFMDHSYLGDRTTTVRQHVEKHPSIMTTLPPPELEERYSG</sequence>
<proteinExistence type="predicted"/>
<name>A0A8S1IUS2_9CHLO</name>
<reference evidence="1" key="1">
    <citation type="submission" date="2020-12" db="EMBL/GenBank/DDBJ databases">
        <authorList>
            <person name="Iha C."/>
        </authorList>
    </citation>
    <scope>NUCLEOTIDE SEQUENCE</scope>
</reference>
<protein>
    <recommendedName>
        <fullName evidence="3">Gamma-glutamylcyclotransferase</fullName>
    </recommendedName>
</protein>
<dbReference type="OrthoDB" id="565040at2759"/>
<comment type="caution">
    <text evidence="1">The sequence shown here is derived from an EMBL/GenBank/DDBJ whole genome shotgun (WGS) entry which is preliminary data.</text>
</comment>
<evidence type="ECO:0008006" key="3">
    <source>
        <dbReference type="Google" id="ProtNLM"/>
    </source>
</evidence>
<dbReference type="Gene3D" id="3.10.490.10">
    <property type="entry name" value="Gamma-glutamyl cyclotransferase-like"/>
    <property type="match status" value="1"/>
</dbReference>
<dbReference type="AlphaFoldDB" id="A0A8S1IUS2"/>
<evidence type="ECO:0000313" key="2">
    <source>
        <dbReference type="Proteomes" id="UP000708148"/>
    </source>
</evidence>
<dbReference type="PANTHER" id="PTHR35748">
    <property type="entry name" value="OS05G0358400 PROTEIN"/>
    <property type="match status" value="1"/>
</dbReference>
<gene>
    <name evidence="1" type="ORF">OSTQU699_LOCUS2906</name>
</gene>